<dbReference type="PROSITE" id="PS00764">
    <property type="entry name" value="ENDONUCLEASE_III_1"/>
    <property type="match status" value="1"/>
</dbReference>
<gene>
    <name evidence="16" type="ORF">A3G33_01665</name>
</gene>
<evidence type="ECO:0000256" key="5">
    <source>
        <dbReference type="ARBA" id="ARBA00022023"/>
    </source>
</evidence>
<dbReference type="InterPro" id="IPR004035">
    <property type="entry name" value="Endouclease-III_FeS-bd_BS"/>
</dbReference>
<dbReference type="EC" id="3.2.2.31" evidence="4 14"/>
<dbReference type="Proteomes" id="UP000178187">
    <property type="component" value="Unassembled WGS sequence"/>
</dbReference>
<evidence type="ECO:0000256" key="3">
    <source>
        <dbReference type="ARBA" id="ARBA00008343"/>
    </source>
</evidence>
<keyword evidence="8 14" id="KW-0227">DNA damage</keyword>
<dbReference type="NCBIfam" id="TIGR01084">
    <property type="entry name" value="mutY"/>
    <property type="match status" value="1"/>
</dbReference>
<dbReference type="InterPro" id="IPR004036">
    <property type="entry name" value="Endonuclease-III-like_CS2"/>
</dbReference>
<accession>A0A1G1KVM3</accession>
<comment type="function">
    <text evidence="2">Adenine glycosylase active on G-A mispairs. MutY also corrects error-prone DNA synthesis past GO lesions which are due to the oxidatively damaged form of guanine: 7,8-dihydro-8-oxoguanine (8-oxo-dGTP).</text>
</comment>
<dbReference type="EMBL" id="MHFR01000048">
    <property type="protein sequence ID" value="OGW96822.1"/>
    <property type="molecule type" value="Genomic_DNA"/>
</dbReference>
<dbReference type="InterPro" id="IPR003265">
    <property type="entry name" value="HhH-GPD_domain"/>
</dbReference>
<keyword evidence="12" id="KW-0234">DNA repair</keyword>
<evidence type="ECO:0000256" key="9">
    <source>
        <dbReference type="ARBA" id="ARBA00022801"/>
    </source>
</evidence>
<dbReference type="GO" id="GO:0034039">
    <property type="term" value="F:8-oxo-7,8-dihydroguanine DNA N-glycosylase activity"/>
    <property type="evidence" value="ECO:0007669"/>
    <property type="project" value="TreeGrafter"/>
</dbReference>
<keyword evidence="13 14" id="KW-0326">Glycosidase</keyword>
<evidence type="ECO:0000256" key="10">
    <source>
        <dbReference type="ARBA" id="ARBA00023004"/>
    </source>
</evidence>
<reference evidence="16 17" key="1">
    <citation type="journal article" date="2016" name="Nat. Commun.">
        <title>Thousands of microbial genomes shed light on interconnected biogeochemical processes in an aquifer system.</title>
        <authorList>
            <person name="Anantharaman K."/>
            <person name="Brown C.T."/>
            <person name="Hug L.A."/>
            <person name="Sharon I."/>
            <person name="Castelle C.J."/>
            <person name="Probst A.J."/>
            <person name="Thomas B.C."/>
            <person name="Singh A."/>
            <person name="Wilkins M.J."/>
            <person name="Karaoz U."/>
            <person name="Brodie E.L."/>
            <person name="Williams K.H."/>
            <person name="Hubbard S.S."/>
            <person name="Banfield J.F."/>
        </authorList>
    </citation>
    <scope>NUCLEOTIDE SEQUENCE [LARGE SCALE GENOMIC DNA]</scope>
</reference>
<dbReference type="PROSITE" id="PS01155">
    <property type="entry name" value="ENDONUCLEASE_III_2"/>
    <property type="match status" value="1"/>
</dbReference>
<dbReference type="GO" id="GO:0051539">
    <property type="term" value="F:4 iron, 4 sulfur cluster binding"/>
    <property type="evidence" value="ECO:0007669"/>
    <property type="project" value="UniProtKB-UniRule"/>
</dbReference>
<dbReference type="SUPFAM" id="SSF55811">
    <property type="entry name" value="Nudix"/>
    <property type="match status" value="1"/>
</dbReference>
<evidence type="ECO:0000256" key="11">
    <source>
        <dbReference type="ARBA" id="ARBA00023014"/>
    </source>
</evidence>
<comment type="cofactor">
    <cofactor evidence="14">
        <name>[4Fe-4S] cluster</name>
        <dbReference type="ChEBI" id="CHEBI:49883"/>
    </cofactor>
    <text evidence="14">Binds 1 [4Fe-4S] cluster.</text>
</comment>
<keyword evidence="10 14" id="KW-0408">Iron</keyword>
<keyword evidence="7" id="KW-0479">Metal-binding</keyword>
<dbReference type="InterPro" id="IPR005760">
    <property type="entry name" value="A/G_AdeGlyc_MutY"/>
</dbReference>
<dbReference type="CDD" id="cd03431">
    <property type="entry name" value="NUDIX_DNA_Glycosylase_C-MutY"/>
    <property type="match status" value="1"/>
</dbReference>
<comment type="catalytic activity">
    <reaction evidence="1 14">
        <text>Hydrolyzes free adenine bases from 7,8-dihydro-8-oxoguanine:adenine mismatched double-stranded DNA, leaving an apurinic site.</text>
        <dbReference type="EC" id="3.2.2.31"/>
    </reaction>
</comment>
<dbReference type="InterPro" id="IPR011257">
    <property type="entry name" value="DNA_glycosylase"/>
</dbReference>
<proteinExistence type="inferred from homology"/>
<dbReference type="SMART" id="SM00525">
    <property type="entry name" value="FES"/>
    <property type="match status" value="1"/>
</dbReference>
<dbReference type="SUPFAM" id="SSF48150">
    <property type="entry name" value="DNA-glycosylase"/>
    <property type="match status" value="1"/>
</dbReference>
<sequence length="427" mass="49444">MAQESKVNCSINYNIGHVKLGHMKRFNYKSFQFKLLRWFGKNKRRLPWRIPNVDPYRIFVVEIMLQQTQIKTVLPYYDRWLKAFSNIRVLARAPVDRVLKLWEGLGYYSRARNLHKAAKMIVNQFGGHIPSDPALLRQLPGIGRYTAGAIASIAFQKPVPLVDGNVARVFSRIFYIRKDISKPDTIKIMFTIAEKIVPQKKPGDFNQALMELGAIICVPENPRCAICPVRQLCKAYQCGKELNVPVKSRNVAIKEIKMAAAILQNGGRLLVRKRPNHGIWGGLWELPSVIRQKGESAEDAIQQEFKLAYGMQVEIEKKLPVLRHQLTHRTLWIEPVVVHMSSPRPPNIHQNTRRTRCAVWRELANPPSCWAEKREYRRMDLPLTLSLRERVREKAKNLQSARWVDQKTLVLLSFPVPHQKLIREYIS</sequence>
<dbReference type="InterPro" id="IPR044298">
    <property type="entry name" value="MIG/MutY"/>
</dbReference>
<evidence type="ECO:0000256" key="2">
    <source>
        <dbReference type="ARBA" id="ARBA00002933"/>
    </source>
</evidence>
<dbReference type="Gene3D" id="1.10.1670.10">
    <property type="entry name" value="Helix-hairpin-Helix base-excision DNA repair enzymes (C-terminal)"/>
    <property type="match status" value="1"/>
</dbReference>
<dbReference type="Pfam" id="PF00633">
    <property type="entry name" value="HHH"/>
    <property type="match status" value="1"/>
</dbReference>
<evidence type="ECO:0000313" key="17">
    <source>
        <dbReference type="Proteomes" id="UP000178187"/>
    </source>
</evidence>
<dbReference type="Pfam" id="PF00730">
    <property type="entry name" value="HhH-GPD"/>
    <property type="match status" value="1"/>
</dbReference>
<dbReference type="GO" id="GO:0006284">
    <property type="term" value="P:base-excision repair"/>
    <property type="evidence" value="ECO:0007669"/>
    <property type="project" value="UniProtKB-UniRule"/>
</dbReference>
<comment type="similarity">
    <text evidence="3 14">Belongs to the Nth/MutY family.</text>
</comment>
<evidence type="ECO:0000256" key="8">
    <source>
        <dbReference type="ARBA" id="ARBA00022763"/>
    </source>
</evidence>
<dbReference type="GO" id="GO:0046872">
    <property type="term" value="F:metal ion binding"/>
    <property type="evidence" value="ECO:0007669"/>
    <property type="project" value="UniProtKB-UniRule"/>
</dbReference>
<dbReference type="Pfam" id="PF14815">
    <property type="entry name" value="NUDIX_4"/>
    <property type="match status" value="1"/>
</dbReference>
<evidence type="ECO:0000256" key="13">
    <source>
        <dbReference type="ARBA" id="ARBA00023295"/>
    </source>
</evidence>
<dbReference type="Gene3D" id="1.10.340.30">
    <property type="entry name" value="Hypothetical protein, domain 2"/>
    <property type="match status" value="1"/>
</dbReference>
<dbReference type="PANTHER" id="PTHR42944">
    <property type="entry name" value="ADENINE DNA GLYCOSYLASE"/>
    <property type="match status" value="1"/>
</dbReference>
<dbReference type="FunFam" id="1.10.340.30:FF:000002">
    <property type="entry name" value="Adenine DNA glycosylase"/>
    <property type="match status" value="1"/>
</dbReference>
<dbReference type="CDD" id="cd00056">
    <property type="entry name" value="ENDO3c"/>
    <property type="match status" value="1"/>
</dbReference>
<organism evidence="16 17">
    <name type="scientific">Candidatus Danuiimicrobium aquiferis</name>
    <dbReference type="NCBI Taxonomy" id="1801832"/>
    <lineage>
        <taxon>Bacteria</taxon>
        <taxon>Pseudomonadati</taxon>
        <taxon>Candidatus Omnitrophota</taxon>
        <taxon>Candidatus Danuiimicrobium</taxon>
    </lineage>
</organism>
<evidence type="ECO:0000256" key="7">
    <source>
        <dbReference type="ARBA" id="ARBA00022723"/>
    </source>
</evidence>
<evidence type="ECO:0000313" key="16">
    <source>
        <dbReference type="EMBL" id="OGW96822.1"/>
    </source>
</evidence>
<evidence type="ECO:0000256" key="6">
    <source>
        <dbReference type="ARBA" id="ARBA00022485"/>
    </source>
</evidence>
<keyword evidence="11" id="KW-0411">Iron-sulfur</keyword>
<dbReference type="SMART" id="SM00478">
    <property type="entry name" value="ENDO3c"/>
    <property type="match status" value="1"/>
</dbReference>
<keyword evidence="6" id="KW-0004">4Fe-4S</keyword>
<dbReference type="InterPro" id="IPR029119">
    <property type="entry name" value="MutY_C"/>
</dbReference>
<dbReference type="GO" id="GO:0035485">
    <property type="term" value="F:adenine/guanine mispair binding"/>
    <property type="evidence" value="ECO:0007669"/>
    <property type="project" value="TreeGrafter"/>
</dbReference>
<dbReference type="GO" id="GO:0032357">
    <property type="term" value="F:oxidized purine DNA binding"/>
    <property type="evidence" value="ECO:0007669"/>
    <property type="project" value="TreeGrafter"/>
</dbReference>
<evidence type="ECO:0000259" key="15">
    <source>
        <dbReference type="SMART" id="SM00478"/>
    </source>
</evidence>
<dbReference type="InterPro" id="IPR023170">
    <property type="entry name" value="HhH_base_excis_C"/>
</dbReference>
<comment type="caution">
    <text evidence="16">The sequence shown here is derived from an EMBL/GenBank/DDBJ whole genome shotgun (WGS) entry which is preliminary data.</text>
</comment>
<dbReference type="FunFam" id="1.10.1670.10:FF:000002">
    <property type="entry name" value="Adenine DNA glycosylase"/>
    <property type="match status" value="1"/>
</dbReference>
<dbReference type="GO" id="GO:0000701">
    <property type="term" value="F:purine-specific mismatch base pair DNA N-glycosylase activity"/>
    <property type="evidence" value="ECO:0007669"/>
    <property type="project" value="UniProtKB-EC"/>
</dbReference>
<protein>
    <recommendedName>
        <fullName evidence="5 14">Adenine DNA glycosylase</fullName>
        <ecNumber evidence="4 14">3.2.2.31</ecNumber>
    </recommendedName>
</protein>
<evidence type="ECO:0000256" key="1">
    <source>
        <dbReference type="ARBA" id="ARBA00000843"/>
    </source>
</evidence>
<evidence type="ECO:0000256" key="4">
    <source>
        <dbReference type="ARBA" id="ARBA00012045"/>
    </source>
</evidence>
<name>A0A1G1KVM3_9BACT</name>
<dbReference type="GO" id="GO:0006298">
    <property type="term" value="P:mismatch repair"/>
    <property type="evidence" value="ECO:0007669"/>
    <property type="project" value="TreeGrafter"/>
</dbReference>
<dbReference type="PANTHER" id="PTHR42944:SF1">
    <property type="entry name" value="ADENINE DNA GLYCOSYLASE"/>
    <property type="match status" value="1"/>
</dbReference>
<feature type="domain" description="HhH-GPD" evidence="15">
    <location>
        <begin position="64"/>
        <end position="215"/>
    </location>
</feature>
<evidence type="ECO:0000256" key="14">
    <source>
        <dbReference type="RuleBase" id="RU365096"/>
    </source>
</evidence>
<evidence type="ECO:0000256" key="12">
    <source>
        <dbReference type="ARBA" id="ARBA00023204"/>
    </source>
</evidence>
<keyword evidence="9" id="KW-0378">Hydrolase</keyword>
<dbReference type="InterPro" id="IPR000445">
    <property type="entry name" value="HhH_motif"/>
</dbReference>
<dbReference type="InterPro" id="IPR003651">
    <property type="entry name" value="Endonuclease3_FeS-loop_motif"/>
</dbReference>
<dbReference type="Gene3D" id="3.90.79.10">
    <property type="entry name" value="Nucleoside Triphosphate Pyrophosphohydrolase"/>
    <property type="match status" value="1"/>
</dbReference>
<dbReference type="AlphaFoldDB" id="A0A1G1KVM3"/>
<dbReference type="InterPro" id="IPR015797">
    <property type="entry name" value="NUDIX_hydrolase-like_dom_sf"/>
</dbReference>